<accession>A0A554LHG8</accession>
<evidence type="ECO:0000313" key="3">
    <source>
        <dbReference type="Proteomes" id="UP000315689"/>
    </source>
</evidence>
<dbReference type="EMBL" id="VMGK01000037">
    <property type="protein sequence ID" value="TSC92292.1"/>
    <property type="molecule type" value="Genomic_DNA"/>
</dbReference>
<keyword evidence="1" id="KW-1133">Transmembrane helix</keyword>
<organism evidence="2 3">
    <name type="scientific">Candidatus Berkelbacteria bacterium Licking1014_7</name>
    <dbReference type="NCBI Taxonomy" id="2017147"/>
    <lineage>
        <taxon>Bacteria</taxon>
        <taxon>Candidatus Berkelbacteria</taxon>
    </lineage>
</organism>
<name>A0A554LHG8_9BACT</name>
<protein>
    <submittedName>
        <fullName evidence="2">Uncharacterized protein</fullName>
    </submittedName>
</protein>
<feature type="transmembrane region" description="Helical" evidence="1">
    <location>
        <begin position="20"/>
        <end position="43"/>
    </location>
</feature>
<proteinExistence type="predicted"/>
<keyword evidence="1" id="KW-0472">Membrane</keyword>
<sequence length="212" mass="23243">MAAEHLPEDKKVDLHPKKRLVVETLLAFGLVVSVFAVLCNNSVRTKTAKKERWAKANQEQKRLIAEQDALLQQELKKQRKTQAHIESKGYLPVDFSAAPRKGNTIILKDVGECIALSTSGVISVSFDERKVLIPPFPITPMATQLVMMAPAPLALDGTDPDSGNPHAETDVRMSFVLLAQPTTGKKVIIEVAEGAKPAIRLWVKPKKVARAP</sequence>
<dbReference type="AlphaFoldDB" id="A0A554LHG8"/>
<evidence type="ECO:0000256" key="1">
    <source>
        <dbReference type="SAM" id="Phobius"/>
    </source>
</evidence>
<reference evidence="2 3" key="1">
    <citation type="submission" date="2017-07" db="EMBL/GenBank/DDBJ databases">
        <title>Mechanisms for carbon and nitrogen cycling indicate functional differentiation within the Candidate Phyla Radiation.</title>
        <authorList>
            <person name="Danczak R.E."/>
            <person name="Johnston M.D."/>
            <person name="Kenah C."/>
            <person name="Slattery M."/>
            <person name="Wrighton K.C."/>
            <person name="Wilkins M.J."/>
        </authorList>
    </citation>
    <scope>NUCLEOTIDE SEQUENCE [LARGE SCALE GENOMIC DNA]</scope>
    <source>
        <strain evidence="2">Licking1014_7</strain>
    </source>
</reference>
<comment type="caution">
    <text evidence="2">The sequence shown here is derived from an EMBL/GenBank/DDBJ whole genome shotgun (WGS) entry which is preliminary data.</text>
</comment>
<gene>
    <name evidence="2" type="ORF">CEN89_768</name>
</gene>
<evidence type="ECO:0000313" key="2">
    <source>
        <dbReference type="EMBL" id="TSC92292.1"/>
    </source>
</evidence>
<dbReference type="Proteomes" id="UP000315689">
    <property type="component" value="Unassembled WGS sequence"/>
</dbReference>
<keyword evidence="1" id="KW-0812">Transmembrane</keyword>